<dbReference type="PANTHER" id="PTHR30290">
    <property type="entry name" value="PERIPLASMIC BINDING COMPONENT OF ABC TRANSPORTER"/>
    <property type="match status" value="1"/>
</dbReference>
<dbReference type="InterPro" id="IPR030678">
    <property type="entry name" value="Peptide/Ni-bd"/>
</dbReference>
<evidence type="ECO:0000256" key="2">
    <source>
        <dbReference type="ARBA" id="ARBA00022448"/>
    </source>
</evidence>
<feature type="domain" description="Solute-binding protein family 5" evidence="4">
    <location>
        <begin position="119"/>
        <end position="507"/>
    </location>
</feature>
<dbReference type="Gene3D" id="3.40.190.10">
    <property type="entry name" value="Periplasmic binding protein-like II"/>
    <property type="match status" value="1"/>
</dbReference>
<dbReference type="GO" id="GO:1904680">
    <property type="term" value="F:peptide transmembrane transporter activity"/>
    <property type="evidence" value="ECO:0007669"/>
    <property type="project" value="TreeGrafter"/>
</dbReference>
<dbReference type="GO" id="GO:0015833">
    <property type="term" value="P:peptide transport"/>
    <property type="evidence" value="ECO:0007669"/>
    <property type="project" value="TreeGrafter"/>
</dbReference>
<comment type="caution">
    <text evidence="5">The sequence shown here is derived from an EMBL/GenBank/DDBJ whole genome shotgun (WGS) entry which is preliminary data.</text>
</comment>
<keyword evidence="2" id="KW-0813">Transport</keyword>
<keyword evidence="3" id="KW-0732">Signal</keyword>
<reference evidence="5" key="1">
    <citation type="submission" date="2020-10" db="EMBL/GenBank/DDBJ databases">
        <authorList>
            <person name="Gilroy R."/>
        </authorList>
    </citation>
    <scope>NUCLEOTIDE SEQUENCE</scope>
    <source>
        <strain evidence="5">B3-4054</strain>
    </source>
</reference>
<dbReference type="Pfam" id="PF00496">
    <property type="entry name" value="SBP_bac_5"/>
    <property type="match status" value="1"/>
</dbReference>
<dbReference type="SUPFAM" id="SSF53850">
    <property type="entry name" value="Periplasmic binding protein-like II"/>
    <property type="match status" value="1"/>
</dbReference>
<gene>
    <name evidence="5" type="ORF">IAA96_00180</name>
</gene>
<dbReference type="CDD" id="cd08500">
    <property type="entry name" value="PBP2_NikA_DppA_OppA_like_4"/>
    <property type="match status" value="1"/>
</dbReference>
<dbReference type="PANTHER" id="PTHR30290:SF9">
    <property type="entry name" value="OLIGOPEPTIDE-BINDING PROTEIN APPA"/>
    <property type="match status" value="1"/>
</dbReference>
<dbReference type="PIRSF" id="PIRSF002741">
    <property type="entry name" value="MppA"/>
    <property type="match status" value="1"/>
</dbReference>
<name>A0A9D9ELU0_9SPIR</name>
<sequence length="612" mass="70210">MKVLFGLFSAAALCLFPGCYRPVEYTLAEIEAMQTDGSDYIEARTSYKPWRGENPVDGIPGGVLYESITNDPKTFNLLVAERDAETLGVVSHMYDPLLDYDYVRHEFIPRCASAEIIPDEEAGTLSVVYTLREDLYWSFFGKEEKIPVTSDDVIFWYNEIEGDPAFHSSAYNSRFVEMEDGTTAEITVEKIDDKRFAFHLPRMDANALLSTNRIFGPAFIFREAKERGGTRAVLDLFSVASDPRQIPSMGMWFLVEYTPGQRLVYRRNPDYWNKDGNGFPAPYPEEKTVQIVPDQNTQFLLFKQGRQDFYSLRPEDVDEMLSQDNPDYTVFRADGSLGATFWTFNQNPINQEKPFYRWFTQKEFRQAMSCLLNRDRIISQTFRGLADPKYDFFPEPNLFYNPDITLQYRFDHEAAAALLAECGMQKDAAGILRDAEGNAVEFDLTITADSSVATDIASIIADECAKAGIRIRIRALDFQKMIEQLTSTYDWQSVIVGLGANYWPSQGSNVWPSDGNLHVWYPLQKTPATEWEARIDFLYNEGCFTPDEEKAKAIWDEYQTILLEQCPLIYLVRPQSFLAVHNRWDFSNVYFDHVGGLRSEHIFLQEAAFASF</sequence>
<evidence type="ECO:0000259" key="4">
    <source>
        <dbReference type="Pfam" id="PF00496"/>
    </source>
</evidence>
<dbReference type="Gene3D" id="3.10.105.10">
    <property type="entry name" value="Dipeptide-binding Protein, Domain 3"/>
    <property type="match status" value="1"/>
</dbReference>
<dbReference type="InterPro" id="IPR000914">
    <property type="entry name" value="SBP_5_dom"/>
</dbReference>
<dbReference type="AlphaFoldDB" id="A0A9D9ELU0"/>
<accession>A0A9D9ELU0</accession>
<comment type="similarity">
    <text evidence="1">Belongs to the bacterial solute-binding protein 5 family.</text>
</comment>
<proteinExistence type="inferred from homology"/>
<dbReference type="GO" id="GO:0030288">
    <property type="term" value="C:outer membrane-bounded periplasmic space"/>
    <property type="evidence" value="ECO:0007669"/>
    <property type="project" value="UniProtKB-ARBA"/>
</dbReference>
<evidence type="ECO:0000313" key="6">
    <source>
        <dbReference type="Proteomes" id="UP000823616"/>
    </source>
</evidence>
<protein>
    <submittedName>
        <fullName evidence="5">ABC transporter substrate-binding protein</fullName>
    </submittedName>
</protein>
<evidence type="ECO:0000256" key="3">
    <source>
        <dbReference type="ARBA" id="ARBA00022729"/>
    </source>
</evidence>
<dbReference type="Proteomes" id="UP000823616">
    <property type="component" value="Unassembled WGS sequence"/>
</dbReference>
<dbReference type="EMBL" id="JADIMS010000002">
    <property type="protein sequence ID" value="MBO8449512.1"/>
    <property type="molecule type" value="Genomic_DNA"/>
</dbReference>
<dbReference type="GO" id="GO:0043190">
    <property type="term" value="C:ATP-binding cassette (ABC) transporter complex"/>
    <property type="evidence" value="ECO:0007669"/>
    <property type="project" value="InterPro"/>
</dbReference>
<evidence type="ECO:0000256" key="1">
    <source>
        <dbReference type="ARBA" id="ARBA00005695"/>
    </source>
</evidence>
<reference evidence="5" key="2">
    <citation type="journal article" date="2021" name="PeerJ">
        <title>Extensive microbial diversity within the chicken gut microbiome revealed by metagenomics and culture.</title>
        <authorList>
            <person name="Gilroy R."/>
            <person name="Ravi A."/>
            <person name="Getino M."/>
            <person name="Pursley I."/>
            <person name="Horton D.L."/>
            <person name="Alikhan N.F."/>
            <person name="Baker D."/>
            <person name="Gharbi K."/>
            <person name="Hall N."/>
            <person name="Watson M."/>
            <person name="Adriaenssens E.M."/>
            <person name="Foster-Nyarko E."/>
            <person name="Jarju S."/>
            <person name="Secka A."/>
            <person name="Antonio M."/>
            <person name="Oren A."/>
            <person name="Chaudhuri R.R."/>
            <person name="La Ragione R."/>
            <person name="Hildebrand F."/>
            <person name="Pallen M.J."/>
        </authorList>
    </citation>
    <scope>NUCLEOTIDE SEQUENCE</scope>
    <source>
        <strain evidence="5">B3-4054</strain>
    </source>
</reference>
<dbReference type="InterPro" id="IPR039424">
    <property type="entry name" value="SBP_5"/>
</dbReference>
<organism evidence="5 6">
    <name type="scientific">Candidatus Avitreponema avistercoris</name>
    <dbReference type="NCBI Taxonomy" id="2840705"/>
    <lineage>
        <taxon>Bacteria</taxon>
        <taxon>Pseudomonadati</taxon>
        <taxon>Spirochaetota</taxon>
        <taxon>Spirochaetia</taxon>
        <taxon>Spirochaetales</taxon>
        <taxon>Candidatus Avitreponema</taxon>
    </lineage>
</organism>
<evidence type="ECO:0000313" key="5">
    <source>
        <dbReference type="EMBL" id="MBO8449512.1"/>
    </source>
</evidence>